<organism evidence="2 3">
    <name type="scientific">Dulcicalothrix desertica PCC 7102</name>
    <dbReference type="NCBI Taxonomy" id="232991"/>
    <lineage>
        <taxon>Bacteria</taxon>
        <taxon>Bacillati</taxon>
        <taxon>Cyanobacteriota</taxon>
        <taxon>Cyanophyceae</taxon>
        <taxon>Nostocales</taxon>
        <taxon>Calotrichaceae</taxon>
        <taxon>Dulcicalothrix</taxon>
    </lineage>
</organism>
<evidence type="ECO:0000256" key="1">
    <source>
        <dbReference type="SAM" id="Phobius"/>
    </source>
</evidence>
<keyword evidence="1" id="KW-1133">Transmembrane helix</keyword>
<comment type="caution">
    <text evidence="2">The sequence shown here is derived from an EMBL/GenBank/DDBJ whole genome shotgun (WGS) entry which is preliminary data.</text>
</comment>
<keyword evidence="3" id="KW-1185">Reference proteome</keyword>
<gene>
    <name evidence="2" type="ORF">DSM106972_047560</name>
</gene>
<dbReference type="Proteomes" id="UP000271624">
    <property type="component" value="Unassembled WGS sequence"/>
</dbReference>
<dbReference type="EMBL" id="RSCL01000012">
    <property type="protein sequence ID" value="RUT03842.1"/>
    <property type="molecule type" value="Genomic_DNA"/>
</dbReference>
<reference evidence="2" key="2">
    <citation type="journal article" date="2019" name="Genome Biol. Evol.">
        <title>Day and night: Metabolic profiles and evolutionary relationships of six axenic non-marine cyanobacteria.</title>
        <authorList>
            <person name="Will S.E."/>
            <person name="Henke P."/>
            <person name="Boedeker C."/>
            <person name="Huang S."/>
            <person name="Brinkmann H."/>
            <person name="Rohde M."/>
            <person name="Jarek M."/>
            <person name="Friedl T."/>
            <person name="Seufert S."/>
            <person name="Schumacher M."/>
            <person name="Overmann J."/>
            <person name="Neumann-Schaal M."/>
            <person name="Petersen J."/>
        </authorList>
    </citation>
    <scope>NUCLEOTIDE SEQUENCE [LARGE SCALE GENOMIC DNA]</scope>
    <source>
        <strain evidence="2">PCC 7102</strain>
    </source>
</reference>
<proteinExistence type="predicted"/>
<protein>
    <submittedName>
        <fullName evidence="2">Uncharacterized protein</fullName>
    </submittedName>
</protein>
<accession>A0A3S1CL84</accession>
<sequence>MQNFQDCLTIIIVVLFNLATAMIALDLSITLVQLWNRIADTDSCLLEVNNVNTFRHEGINDTMLSPNAPVDCITKTIRDEVDVESLALLIQKLPQKRARTAARRMGISDKVNGKYQKLGILRMKLQEALKSQPQKVKEVIHQIC</sequence>
<feature type="transmembrane region" description="Helical" evidence="1">
    <location>
        <begin position="7"/>
        <end position="35"/>
    </location>
</feature>
<dbReference type="RefSeq" id="WP_127083120.1">
    <property type="nucleotide sequence ID" value="NZ_RSCL01000012.1"/>
</dbReference>
<dbReference type="OrthoDB" id="517144at2"/>
<evidence type="ECO:0000313" key="3">
    <source>
        <dbReference type="Proteomes" id="UP000271624"/>
    </source>
</evidence>
<keyword evidence="1" id="KW-0812">Transmembrane</keyword>
<evidence type="ECO:0000313" key="2">
    <source>
        <dbReference type="EMBL" id="RUT03842.1"/>
    </source>
</evidence>
<dbReference type="AlphaFoldDB" id="A0A3S1CL84"/>
<reference evidence="2" key="1">
    <citation type="submission" date="2018-12" db="EMBL/GenBank/DDBJ databases">
        <authorList>
            <person name="Will S."/>
            <person name="Neumann-Schaal M."/>
            <person name="Henke P."/>
        </authorList>
    </citation>
    <scope>NUCLEOTIDE SEQUENCE</scope>
    <source>
        <strain evidence="2">PCC 7102</strain>
    </source>
</reference>
<name>A0A3S1CL84_9CYAN</name>
<keyword evidence="1" id="KW-0472">Membrane</keyword>